<proteinExistence type="predicted"/>
<protein>
    <submittedName>
        <fullName evidence="3">Uncharacterized protein</fullName>
    </submittedName>
</protein>
<dbReference type="Proteomes" id="UP001431783">
    <property type="component" value="Unassembled WGS sequence"/>
</dbReference>
<gene>
    <name evidence="3" type="ORF">WA026_007246</name>
</gene>
<keyword evidence="4" id="KW-1185">Reference proteome</keyword>
<evidence type="ECO:0000313" key="4">
    <source>
        <dbReference type="Proteomes" id="UP001431783"/>
    </source>
</evidence>
<evidence type="ECO:0000256" key="2">
    <source>
        <dbReference type="SAM" id="SignalP"/>
    </source>
</evidence>
<accession>A0AAW1UWQ3</accession>
<feature type="region of interest" description="Disordered" evidence="1">
    <location>
        <begin position="330"/>
        <end position="403"/>
    </location>
</feature>
<reference evidence="3 4" key="1">
    <citation type="submission" date="2023-03" db="EMBL/GenBank/DDBJ databases">
        <title>Genome insight into feeding habits of ladybird beetles.</title>
        <authorList>
            <person name="Li H.-S."/>
            <person name="Huang Y.-H."/>
            <person name="Pang H."/>
        </authorList>
    </citation>
    <scope>NUCLEOTIDE SEQUENCE [LARGE SCALE GENOMIC DNA]</scope>
    <source>
        <strain evidence="3">SYSU_2023b</strain>
        <tissue evidence="3">Whole body</tissue>
    </source>
</reference>
<evidence type="ECO:0000256" key="1">
    <source>
        <dbReference type="SAM" id="MobiDB-lite"/>
    </source>
</evidence>
<sequence length="504" mass="58913">MTVRASMIKVKLITIWLFFLRLTELKLCKKHLQNSLFPNYPTVPTYDIREWVVNLHLQRCTIVEVGEYFSALFLEDHNEMGSFNFYLGMCDHRTLKTWQFCSPELTQQRPNECSLDFDRVQYSRVHRRFCDVHYIILTQHPCNCSTILERKLHKVHGFPTCFVDPLPDSLCGPLNVCGLNKCNASTILGRIHSVQCDPKCKGKQLFCEWPVGQPTASIPAVYSLWSDWHEMEKIEDRTMGTRTIYYEAKCVNKYTYNGGIDCLGPGTSCCPTDILQCECKTFVEDVTLKVKRWIIFPIEHCTETSKDYDFSEDIVKQNSKKNGKVPFVLSRRDSQFDEEEEDDDDTDDIADEDITIEEETRSKNEAVVPNKTDDDENDEKTADDNEDLPLTSENQTQIAKKQEKSFSTKTQAECLIQTEILYYLFLIYVQRNKPSPACNEWQKKYDSTIRKHPFMSHSFLLEMYQLLRMCSERETFVGEHKDWLFQNEDLYLKCFFLKMIADLG</sequence>
<feature type="chain" id="PRO_5043968437" evidence="2">
    <location>
        <begin position="26"/>
        <end position="504"/>
    </location>
</feature>
<dbReference type="EMBL" id="JARQZJ010000093">
    <property type="protein sequence ID" value="KAK9884402.1"/>
    <property type="molecule type" value="Genomic_DNA"/>
</dbReference>
<feature type="compositionally biased region" description="Acidic residues" evidence="1">
    <location>
        <begin position="336"/>
        <end position="357"/>
    </location>
</feature>
<comment type="caution">
    <text evidence="3">The sequence shown here is derived from an EMBL/GenBank/DDBJ whole genome shotgun (WGS) entry which is preliminary data.</text>
</comment>
<evidence type="ECO:0000313" key="3">
    <source>
        <dbReference type="EMBL" id="KAK9884402.1"/>
    </source>
</evidence>
<name>A0AAW1UWQ3_9CUCU</name>
<organism evidence="3 4">
    <name type="scientific">Henosepilachna vigintioctopunctata</name>
    <dbReference type="NCBI Taxonomy" id="420089"/>
    <lineage>
        <taxon>Eukaryota</taxon>
        <taxon>Metazoa</taxon>
        <taxon>Ecdysozoa</taxon>
        <taxon>Arthropoda</taxon>
        <taxon>Hexapoda</taxon>
        <taxon>Insecta</taxon>
        <taxon>Pterygota</taxon>
        <taxon>Neoptera</taxon>
        <taxon>Endopterygota</taxon>
        <taxon>Coleoptera</taxon>
        <taxon>Polyphaga</taxon>
        <taxon>Cucujiformia</taxon>
        <taxon>Coccinelloidea</taxon>
        <taxon>Coccinellidae</taxon>
        <taxon>Epilachninae</taxon>
        <taxon>Epilachnini</taxon>
        <taxon>Henosepilachna</taxon>
    </lineage>
</organism>
<dbReference type="AlphaFoldDB" id="A0AAW1UWQ3"/>
<keyword evidence="2" id="KW-0732">Signal</keyword>
<feature type="signal peptide" evidence="2">
    <location>
        <begin position="1"/>
        <end position="25"/>
    </location>
</feature>